<evidence type="ECO:0000313" key="3">
    <source>
        <dbReference type="Proteomes" id="UP001597451"/>
    </source>
</evidence>
<dbReference type="Proteomes" id="UP001597451">
    <property type="component" value="Unassembled WGS sequence"/>
</dbReference>
<feature type="coiled-coil region" evidence="1">
    <location>
        <begin position="90"/>
        <end position="120"/>
    </location>
</feature>
<keyword evidence="1" id="KW-0175">Coiled coil</keyword>
<comment type="caution">
    <text evidence="2">The sequence shown here is derived from an EMBL/GenBank/DDBJ whole genome shotgun (WGS) entry which is preliminary data.</text>
</comment>
<protein>
    <submittedName>
        <fullName evidence="2">Uncharacterized protein</fullName>
    </submittedName>
</protein>
<sequence>MGLYIDRNKHHNLFKNEGALKEPNQRVYIRNHVAEMIREQRKVNHSIHQQQLQMKLHNDMQADKNAKQWNEMLNKLEELQQSNVATHSKGDRLTQHLHQLEEKNTRMEQLLEASRITNKELVQQVEEISSAQKEMMGTIHTREKEGEHLQRIVELQTEWQQNVETKLANQEENQKSIMASMENQEAVSEKLSRQVEQLRSTLFERTSFLAEKIEENYRIIASYVTKLLTGSDKQVTLFRVERKQNKD</sequence>
<dbReference type="EMBL" id="JBHUMX010000040">
    <property type="protein sequence ID" value="MFD2629835.1"/>
    <property type="molecule type" value="Genomic_DNA"/>
</dbReference>
<name>A0ABW5Q320_9BACI</name>
<evidence type="ECO:0000313" key="2">
    <source>
        <dbReference type="EMBL" id="MFD2629835.1"/>
    </source>
</evidence>
<dbReference type="RefSeq" id="WP_379562623.1">
    <property type="nucleotide sequence ID" value="NZ_JBHUMX010000040.1"/>
</dbReference>
<accession>A0ABW5Q320</accession>
<organism evidence="2 3">
    <name type="scientific">Oceanobacillus kapialis</name>
    <dbReference type="NCBI Taxonomy" id="481353"/>
    <lineage>
        <taxon>Bacteria</taxon>
        <taxon>Bacillati</taxon>
        <taxon>Bacillota</taxon>
        <taxon>Bacilli</taxon>
        <taxon>Bacillales</taxon>
        <taxon>Bacillaceae</taxon>
        <taxon>Oceanobacillus</taxon>
    </lineage>
</organism>
<gene>
    <name evidence="2" type="ORF">ACFSUN_13690</name>
</gene>
<proteinExistence type="predicted"/>
<reference evidence="3" key="1">
    <citation type="journal article" date="2019" name="Int. J. Syst. Evol. Microbiol.">
        <title>The Global Catalogue of Microorganisms (GCM) 10K type strain sequencing project: providing services to taxonomists for standard genome sequencing and annotation.</title>
        <authorList>
            <consortium name="The Broad Institute Genomics Platform"/>
            <consortium name="The Broad Institute Genome Sequencing Center for Infectious Disease"/>
            <person name="Wu L."/>
            <person name="Ma J."/>
        </authorList>
    </citation>
    <scope>NUCLEOTIDE SEQUENCE [LARGE SCALE GENOMIC DNA]</scope>
    <source>
        <strain evidence="3">TISTR 1858</strain>
    </source>
</reference>
<keyword evidence="3" id="KW-1185">Reference proteome</keyword>
<evidence type="ECO:0000256" key="1">
    <source>
        <dbReference type="SAM" id="Coils"/>
    </source>
</evidence>